<feature type="region of interest" description="Disordered" evidence="1">
    <location>
        <begin position="1"/>
        <end position="20"/>
    </location>
</feature>
<gene>
    <name evidence="2" type="ORF">ColLi_09343</name>
</gene>
<name>A0AA37GTK6_9PEZI</name>
<evidence type="ECO:0000313" key="3">
    <source>
        <dbReference type="Proteomes" id="UP001055172"/>
    </source>
</evidence>
<dbReference type="AlphaFoldDB" id="A0AA37GTK6"/>
<evidence type="ECO:0000256" key="1">
    <source>
        <dbReference type="SAM" id="MobiDB-lite"/>
    </source>
</evidence>
<dbReference type="EMBL" id="BPPX01000022">
    <property type="protein sequence ID" value="GJC86505.1"/>
    <property type="molecule type" value="Genomic_DNA"/>
</dbReference>
<comment type="caution">
    <text evidence="2">The sequence shown here is derived from an EMBL/GenBank/DDBJ whole genome shotgun (WGS) entry which is preliminary data.</text>
</comment>
<organism evidence="2 3">
    <name type="scientific">Colletotrichum liriopes</name>
    <dbReference type="NCBI Taxonomy" id="708192"/>
    <lineage>
        <taxon>Eukaryota</taxon>
        <taxon>Fungi</taxon>
        <taxon>Dikarya</taxon>
        <taxon>Ascomycota</taxon>
        <taxon>Pezizomycotina</taxon>
        <taxon>Sordariomycetes</taxon>
        <taxon>Hypocreomycetidae</taxon>
        <taxon>Glomerellales</taxon>
        <taxon>Glomerellaceae</taxon>
        <taxon>Colletotrichum</taxon>
        <taxon>Colletotrichum spaethianum species complex</taxon>
    </lineage>
</organism>
<dbReference type="Proteomes" id="UP001055172">
    <property type="component" value="Unassembled WGS sequence"/>
</dbReference>
<evidence type="ECO:0000313" key="2">
    <source>
        <dbReference type="EMBL" id="GJC86505.1"/>
    </source>
</evidence>
<keyword evidence="3" id="KW-1185">Reference proteome</keyword>
<reference evidence="2 3" key="1">
    <citation type="submission" date="2021-07" db="EMBL/GenBank/DDBJ databases">
        <title>Genome data of Colletotrichum spaethianum.</title>
        <authorList>
            <person name="Utami Y.D."/>
            <person name="Hiruma K."/>
        </authorList>
    </citation>
    <scope>NUCLEOTIDE SEQUENCE [LARGE SCALE GENOMIC DNA]</scope>
    <source>
        <strain evidence="2 3">MAFF 242679</strain>
    </source>
</reference>
<proteinExistence type="predicted"/>
<sequence length="69" mass="7140">MVPGFIVEGQPLTRPTTGQGDTAAQAAVGAHQTRLVFVSGPEVQIQAPTSSEYGSTFAFGLNDGEMVCI</sequence>
<protein>
    <submittedName>
        <fullName evidence="2">Uncharacterized protein</fullName>
    </submittedName>
</protein>
<accession>A0AA37GTK6</accession>